<keyword evidence="3" id="KW-1185">Reference proteome</keyword>
<dbReference type="EnsemblMetazoa" id="MESCA000191-RA">
    <property type="protein sequence ID" value="MESCA000191-PA"/>
    <property type="gene ID" value="MESCA000191"/>
</dbReference>
<protein>
    <recommendedName>
        <fullName evidence="1">DUF753 domain-containing protein</fullName>
    </recommendedName>
</protein>
<dbReference type="HOGENOM" id="CLU_059793_0_0_1"/>
<dbReference type="PANTHER" id="PTHR21721:SF26">
    <property type="entry name" value="DUF753 DOMAIN-CONTAINING PROTEIN-RELATED"/>
    <property type="match status" value="1"/>
</dbReference>
<dbReference type="InterPro" id="IPR008472">
    <property type="entry name" value="DUF753"/>
</dbReference>
<evidence type="ECO:0000313" key="2">
    <source>
        <dbReference type="EnsemblMetazoa" id="MESCA000191-PA"/>
    </source>
</evidence>
<accession>T1GAD6</accession>
<organism evidence="2 3">
    <name type="scientific">Megaselia scalaris</name>
    <name type="common">Humpbacked fly</name>
    <name type="synonym">Phora scalaris</name>
    <dbReference type="NCBI Taxonomy" id="36166"/>
    <lineage>
        <taxon>Eukaryota</taxon>
        <taxon>Metazoa</taxon>
        <taxon>Ecdysozoa</taxon>
        <taxon>Arthropoda</taxon>
        <taxon>Hexapoda</taxon>
        <taxon>Insecta</taxon>
        <taxon>Pterygota</taxon>
        <taxon>Neoptera</taxon>
        <taxon>Endopterygota</taxon>
        <taxon>Diptera</taxon>
        <taxon>Brachycera</taxon>
        <taxon>Muscomorpha</taxon>
        <taxon>Platypezoidea</taxon>
        <taxon>Phoridae</taxon>
        <taxon>Megaseliini</taxon>
        <taxon>Megaselia</taxon>
    </lineage>
</organism>
<feature type="domain" description="DUF753" evidence="1">
    <location>
        <begin position="192"/>
        <end position="263"/>
    </location>
</feature>
<dbReference type="Proteomes" id="UP000015102">
    <property type="component" value="Unassembled WGS sequence"/>
</dbReference>
<dbReference type="EMBL" id="CAQQ02094950">
    <property type="status" value="NOT_ANNOTATED_CDS"/>
    <property type="molecule type" value="Genomic_DNA"/>
</dbReference>
<dbReference type="PANTHER" id="PTHR21721">
    <property type="entry name" value="GH09876P-RELATED"/>
    <property type="match status" value="1"/>
</dbReference>
<dbReference type="AlphaFoldDB" id="T1GAD6"/>
<dbReference type="OMA" id="NTAISCH"/>
<evidence type="ECO:0000313" key="3">
    <source>
        <dbReference type="Proteomes" id="UP000015102"/>
    </source>
</evidence>
<dbReference type="EMBL" id="CAQQ02094949">
    <property type="status" value="NOT_ANNOTATED_CDS"/>
    <property type="molecule type" value="Genomic_DNA"/>
</dbReference>
<dbReference type="Pfam" id="PF05444">
    <property type="entry name" value="DUF753"/>
    <property type="match status" value="3"/>
</dbReference>
<proteinExistence type="predicted"/>
<feature type="domain" description="DUF753" evidence="1">
    <location>
        <begin position="94"/>
        <end position="169"/>
    </location>
</feature>
<evidence type="ECO:0000259" key="1">
    <source>
        <dbReference type="Pfam" id="PF05444"/>
    </source>
</evidence>
<feature type="domain" description="DUF753" evidence="1">
    <location>
        <begin position="18"/>
        <end position="84"/>
    </location>
</feature>
<reference evidence="2" key="2">
    <citation type="submission" date="2015-06" db="UniProtKB">
        <authorList>
            <consortium name="EnsemblMetazoa"/>
        </authorList>
    </citation>
    <scope>IDENTIFICATION</scope>
</reference>
<reference evidence="3" key="1">
    <citation type="submission" date="2013-02" db="EMBL/GenBank/DDBJ databases">
        <authorList>
            <person name="Hughes D."/>
        </authorList>
    </citation>
    <scope>NUCLEOTIDE SEQUENCE</scope>
    <source>
        <strain>Durham</strain>
        <strain evidence="3">NC isolate 2 -- Noor lab</strain>
    </source>
</reference>
<name>T1GAD6_MEGSC</name>
<sequence>MFEPGCNKNEISTVAKISCFSCNASEDNCEIPEAKTCEQETTGCFTKFDSRSDIVEMGCKGVYSEQEVLNNLKSFLECEGDKCNDLKNIPNDGSCKVCDSTSDPDCIKNPGKLSDSLCGKPPHTSCYARLTEQNTVERGCTSNLDDSHFKDCVLKNDKNCFICSEKGCNIDDIKPADVAEDLVGVWQDLPVNCYHCKGDSCGPNGNWILRSCSENKYQTCSTVFGLTGEVIERGCSDTVQQSQADYCSTNPEKCLKCKSNGCNTFADASKLVECLSCDVNGDCSKTTQCDGKCMVAINPLTNGIYRGCLNDKELDDQDDCGVDGTCKACEGALCNDFDLEPIEDSVVIHAMMVIVSSLYLNDVINKLKKTNVL</sequence>